<proteinExistence type="predicted"/>
<accession>A0ACC1CL59</accession>
<gene>
    <name evidence="1" type="ORF">K1T71_012280</name>
</gene>
<evidence type="ECO:0000313" key="2">
    <source>
        <dbReference type="Proteomes" id="UP000824533"/>
    </source>
</evidence>
<keyword evidence="2" id="KW-1185">Reference proteome</keyword>
<comment type="caution">
    <text evidence="1">The sequence shown here is derived from an EMBL/GenBank/DDBJ whole genome shotgun (WGS) entry which is preliminary data.</text>
</comment>
<protein>
    <submittedName>
        <fullName evidence="1">Uncharacterized protein</fullName>
    </submittedName>
</protein>
<reference evidence="1 2" key="1">
    <citation type="journal article" date="2021" name="Front. Genet.">
        <title>Chromosome-Level Genome Assembly Reveals Significant Gene Expansion in the Toll and IMD Signaling Pathways of Dendrolimus kikuchii.</title>
        <authorList>
            <person name="Zhou J."/>
            <person name="Wu P."/>
            <person name="Xiong Z."/>
            <person name="Liu N."/>
            <person name="Zhao N."/>
            <person name="Ji M."/>
            <person name="Qiu Y."/>
            <person name="Yang B."/>
        </authorList>
    </citation>
    <scope>NUCLEOTIDE SEQUENCE [LARGE SCALE GENOMIC DNA]</scope>
    <source>
        <strain evidence="1">Ann1</strain>
    </source>
</reference>
<name>A0ACC1CL59_9NEOP</name>
<dbReference type="EMBL" id="CM034408">
    <property type="protein sequence ID" value="KAJ0172307.1"/>
    <property type="molecule type" value="Genomic_DNA"/>
</dbReference>
<evidence type="ECO:0000313" key="1">
    <source>
        <dbReference type="EMBL" id="KAJ0172307.1"/>
    </source>
</evidence>
<organism evidence="1 2">
    <name type="scientific">Dendrolimus kikuchii</name>
    <dbReference type="NCBI Taxonomy" id="765133"/>
    <lineage>
        <taxon>Eukaryota</taxon>
        <taxon>Metazoa</taxon>
        <taxon>Ecdysozoa</taxon>
        <taxon>Arthropoda</taxon>
        <taxon>Hexapoda</taxon>
        <taxon>Insecta</taxon>
        <taxon>Pterygota</taxon>
        <taxon>Neoptera</taxon>
        <taxon>Endopterygota</taxon>
        <taxon>Lepidoptera</taxon>
        <taxon>Glossata</taxon>
        <taxon>Ditrysia</taxon>
        <taxon>Bombycoidea</taxon>
        <taxon>Lasiocampidae</taxon>
        <taxon>Dendrolimus</taxon>
    </lineage>
</organism>
<sequence>MVIGKIIILVVRFALSLQHYIPPPDSCLQAKFCNHTWHEECGIETTDSNKRLFLDLCDMYEYNCDYNKDTTTTEVSITAIDTQYTTAESTTLLLASTTEKSMTNQSISTNFPTTESFEITINNSTIVDTTVDSLNTIQNKYITTTKNTTLVVTSVVSSILTILNNSTTEANNITINENTIPHSTVNTVSATLESNKTKISDTTSSPNVTCSVYPDDCDRPKTWETTVKGERRDFFQIMRDRFGINAVALEDTTNRPRRAYRETNSLGQFLFDRHSGSNKIDSIKLL</sequence>
<dbReference type="Proteomes" id="UP000824533">
    <property type="component" value="Linkage Group LG22"/>
</dbReference>